<evidence type="ECO:0000313" key="4">
    <source>
        <dbReference type="EMBL" id="GAA0373327.1"/>
    </source>
</evidence>
<evidence type="ECO:0000259" key="3">
    <source>
        <dbReference type="PROSITE" id="PS50405"/>
    </source>
</evidence>
<dbReference type="Gene3D" id="1.20.1050.10">
    <property type="match status" value="1"/>
</dbReference>
<comment type="caution">
    <text evidence="4">The sequence shown here is derived from an EMBL/GenBank/DDBJ whole genome shotgun (WGS) entry which is preliminary data.</text>
</comment>
<dbReference type="InterPro" id="IPR010987">
    <property type="entry name" value="Glutathione-S-Trfase_C-like"/>
</dbReference>
<sequence>MLALYHEWDSLMSFKVRACLAEKQLAWQSRRVSLRDFEHLRPAYLALNPAGVVPTLVHNQQVICESSHINEYLDQAFQPSLVSERIELRDSMRSWCGYFDEVIHPTLRVASFQLMIRQRFMGMSQQDVQALIRHHPQPARAQAFQNLVDTPVDYQAVLTSIEKLYEVAALMEQRLQQTLWLAGNGFSLADIASMALLDRIDRLGFDFIWRNKPALAGWIERVRARPTFSLAACPAQFRMPAPRAEDLAKLGSLLAQQGL</sequence>
<dbReference type="InterPro" id="IPR036282">
    <property type="entry name" value="Glutathione-S-Trfase_C_sf"/>
</dbReference>
<feature type="domain" description="GST N-terminal" evidence="2">
    <location>
        <begin position="1"/>
        <end position="81"/>
    </location>
</feature>
<dbReference type="PROSITE" id="PS50404">
    <property type="entry name" value="GST_NTER"/>
    <property type="match status" value="1"/>
</dbReference>
<gene>
    <name evidence="4" type="primary">maiA_2</name>
    <name evidence="4" type="ORF">GCM10009092_41900</name>
</gene>
<dbReference type="InterPro" id="IPR040079">
    <property type="entry name" value="Glutathione_S-Trfase"/>
</dbReference>
<dbReference type="PROSITE" id="PS50405">
    <property type="entry name" value="GST_CTER"/>
    <property type="match status" value="1"/>
</dbReference>
<dbReference type="Gene3D" id="3.40.30.10">
    <property type="entry name" value="Glutaredoxin"/>
    <property type="match status" value="1"/>
</dbReference>
<dbReference type="InterPro" id="IPR004045">
    <property type="entry name" value="Glutathione_S-Trfase_N"/>
</dbReference>
<dbReference type="PANTHER" id="PTHR44188:SF1">
    <property type="entry name" value="GDAP1, ISOFORM A"/>
    <property type="match status" value="1"/>
</dbReference>
<dbReference type="InterPro" id="IPR036249">
    <property type="entry name" value="Thioredoxin-like_sf"/>
</dbReference>
<proteinExistence type="inferred from homology"/>
<evidence type="ECO:0000259" key="2">
    <source>
        <dbReference type="PROSITE" id="PS50404"/>
    </source>
</evidence>
<dbReference type="SFLD" id="SFLDS00019">
    <property type="entry name" value="Glutathione_Transferase_(cytos"/>
    <property type="match status" value="1"/>
</dbReference>
<protein>
    <submittedName>
        <fullName evidence="4">Maleylacetoacetate isomerase</fullName>
    </submittedName>
</protein>
<name>A0ABN0XUN4_9ALTE</name>
<dbReference type="GO" id="GO:0016853">
    <property type="term" value="F:isomerase activity"/>
    <property type="evidence" value="ECO:0007669"/>
    <property type="project" value="UniProtKB-KW"/>
</dbReference>
<organism evidence="4 5">
    <name type="scientific">Bowmanella denitrificans</name>
    <dbReference type="NCBI Taxonomy" id="366582"/>
    <lineage>
        <taxon>Bacteria</taxon>
        <taxon>Pseudomonadati</taxon>
        <taxon>Pseudomonadota</taxon>
        <taxon>Gammaproteobacteria</taxon>
        <taxon>Alteromonadales</taxon>
        <taxon>Alteromonadaceae</taxon>
        <taxon>Bowmanella</taxon>
    </lineage>
</organism>
<comment type="similarity">
    <text evidence="1">Belongs to the GST superfamily.</text>
</comment>
<dbReference type="InterPro" id="IPR004046">
    <property type="entry name" value="GST_C"/>
</dbReference>
<reference evidence="4 5" key="1">
    <citation type="journal article" date="2019" name="Int. J. Syst. Evol. Microbiol.">
        <title>The Global Catalogue of Microorganisms (GCM) 10K type strain sequencing project: providing services to taxonomists for standard genome sequencing and annotation.</title>
        <authorList>
            <consortium name="The Broad Institute Genomics Platform"/>
            <consortium name="The Broad Institute Genome Sequencing Center for Infectious Disease"/>
            <person name="Wu L."/>
            <person name="Ma J."/>
        </authorList>
    </citation>
    <scope>NUCLEOTIDE SEQUENCE [LARGE SCALE GENOMIC DNA]</scope>
    <source>
        <strain evidence="4 5">JCM 13378</strain>
    </source>
</reference>
<keyword evidence="4" id="KW-0413">Isomerase</keyword>
<dbReference type="Proteomes" id="UP001501757">
    <property type="component" value="Unassembled WGS sequence"/>
</dbReference>
<dbReference type="SUPFAM" id="SSF47616">
    <property type="entry name" value="GST C-terminal domain-like"/>
    <property type="match status" value="1"/>
</dbReference>
<dbReference type="PANTHER" id="PTHR44188">
    <property type="entry name" value="GDAP1, ISOFORM A"/>
    <property type="match status" value="1"/>
</dbReference>
<dbReference type="Pfam" id="PF13409">
    <property type="entry name" value="GST_N_2"/>
    <property type="match status" value="1"/>
</dbReference>
<evidence type="ECO:0000313" key="5">
    <source>
        <dbReference type="Proteomes" id="UP001501757"/>
    </source>
</evidence>
<evidence type="ECO:0000256" key="1">
    <source>
        <dbReference type="ARBA" id="ARBA00007409"/>
    </source>
</evidence>
<feature type="domain" description="GST C-terminal" evidence="3">
    <location>
        <begin position="85"/>
        <end position="243"/>
    </location>
</feature>
<dbReference type="EMBL" id="BAAAEI010000030">
    <property type="protein sequence ID" value="GAA0373327.1"/>
    <property type="molecule type" value="Genomic_DNA"/>
</dbReference>
<dbReference type="SUPFAM" id="SSF52833">
    <property type="entry name" value="Thioredoxin-like"/>
    <property type="match status" value="1"/>
</dbReference>
<dbReference type="Pfam" id="PF00043">
    <property type="entry name" value="GST_C"/>
    <property type="match status" value="1"/>
</dbReference>
<dbReference type="RefSeq" id="WP_343847367.1">
    <property type="nucleotide sequence ID" value="NZ_BAAAEI010000030.1"/>
</dbReference>
<accession>A0ABN0XUN4</accession>
<keyword evidence="5" id="KW-1185">Reference proteome</keyword>
<dbReference type="SFLD" id="SFLDG00358">
    <property type="entry name" value="Main_(cytGST)"/>
    <property type="match status" value="1"/>
</dbReference>